<reference evidence="6" key="1">
    <citation type="submission" date="2022-11" db="UniProtKB">
        <authorList>
            <consortium name="WormBaseParasite"/>
        </authorList>
    </citation>
    <scope>IDENTIFICATION</scope>
</reference>
<dbReference type="Gene3D" id="2.60.120.200">
    <property type="match status" value="2"/>
</dbReference>
<accession>A0A914WA35</accession>
<dbReference type="WBParaSite" id="PSAMB.scaffold364size54463.g5010.t1">
    <property type="protein sequence ID" value="PSAMB.scaffold364size54463.g5010.t1"/>
    <property type="gene ID" value="PSAMB.scaffold364size54463.g5010"/>
</dbReference>
<keyword evidence="1 2" id="KW-0430">Lectin</keyword>
<dbReference type="InterPro" id="IPR001079">
    <property type="entry name" value="Galectin_CRD"/>
</dbReference>
<organism evidence="5 6">
    <name type="scientific">Plectus sambesii</name>
    <dbReference type="NCBI Taxonomy" id="2011161"/>
    <lineage>
        <taxon>Eukaryota</taxon>
        <taxon>Metazoa</taxon>
        <taxon>Ecdysozoa</taxon>
        <taxon>Nematoda</taxon>
        <taxon>Chromadorea</taxon>
        <taxon>Plectida</taxon>
        <taxon>Plectina</taxon>
        <taxon>Plectoidea</taxon>
        <taxon>Plectidae</taxon>
        <taxon>Plectus</taxon>
    </lineage>
</organism>
<sequence>MGNQNSSSGGDLSFEMSGPPTPFHIPTPGGLQVGKVMFIEGQAIPHGNKDHFSVTFFSDEKGEEAAFHYDVRFWKDEQSIVMNSQHNGKWQKEERIQNTFEKNRPFRIDVQITSDAFVISHDNGLPYAFNYRSKPNAITKIAIDGNVQIKHIYYGYPSHSKPKEIEGGMQPGRQVVVKGTPLGNAERFTVDLKDASGNVALHISTRFSEGAVVRNSMSANQWAAEDRGGSFPFAKNQPFQLQILCDPNVYKIAVNGQHFADFPHRMDSGSVQSVTVLGDLSGVDVQVF</sequence>
<dbReference type="PANTHER" id="PTHR11346">
    <property type="entry name" value="GALECTIN"/>
    <property type="match status" value="1"/>
</dbReference>
<dbReference type="AlphaFoldDB" id="A0A914WA35"/>
<feature type="compositionally biased region" description="Polar residues" evidence="3">
    <location>
        <begin position="1"/>
        <end position="10"/>
    </location>
</feature>
<dbReference type="Pfam" id="PF00337">
    <property type="entry name" value="Gal-bind_lectin"/>
    <property type="match status" value="2"/>
</dbReference>
<dbReference type="PANTHER" id="PTHR11346:SF176">
    <property type="entry name" value="32 KDA BETA-GALACTOSIDE-BINDING LECTIN LEC-3"/>
    <property type="match status" value="1"/>
</dbReference>
<dbReference type="GO" id="GO:0030246">
    <property type="term" value="F:carbohydrate binding"/>
    <property type="evidence" value="ECO:0007669"/>
    <property type="project" value="UniProtKB-UniRule"/>
</dbReference>
<feature type="region of interest" description="Disordered" evidence="3">
    <location>
        <begin position="1"/>
        <end position="27"/>
    </location>
</feature>
<evidence type="ECO:0000256" key="2">
    <source>
        <dbReference type="RuleBase" id="RU102079"/>
    </source>
</evidence>
<dbReference type="InterPro" id="IPR044156">
    <property type="entry name" value="Galectin-like"/>
</dbReference>
<feature type="domain" description="Galectin" evidence="4">
    <location>
        <begin position="161"/>
        <end position="288"/>
    </location>
</feature>
<dbReference type="SMART" id="SM00276">
    <property type="entry name" value="GLECT"/>
    <property type="match status" value="2"/>
</dbReference>
<evidence type="ECO:0000313" key="5">
    <source>
        <dbReference type="Proteomes" id="UP000887566"/>
    </source>
</evidence>
<evidence type="ECO:0000313" key="6">
    <source>
        <dbReference type="WBParaSite" id="PSAMB.scaffold364size54463.g5010.t1"/>
    </source>
</evidence>
<protein>
    <recommendedName>
        <fullName evidence="2">Galectin</fullName>
    </recommendedName>
</protein>
<evidence type="ECO:0000256" key="3">
    <source>
        <dbReference type="SAM" id="MobiDB-lite"/>
    </source>
</evidence>
<dbReference type="Proteomes" id="UP000887566">
    <property type="component" value="Unplaced"/>
</dbReference>
<proteinExistence type="predicted"/>
<feature type="domain" description="Galectin" evidence="4">
    <location>
        <begin position="23"/>
        <end position="155"/>
    </location>
</feature>
<evidence type="ECO:0000256" key="1">
    <source>
        <dbReference type="ARBA" id="ARBA00022734"/>
    </source>
</evidence>
<dbReference type="InterPro" id="IPR013320">
    <property type="entry name" value="ConA-like_dom_sf"/>
</dbReference>
<dbReference type="SMART" id="SM00908">
    <property type="entry name" value="Gal-bind_lectin"/>
    <property type="match status" value="2"/>
</dbReference>
<dbReference type="PROSITE" id="PS51304">
    <property type="entry name" value="GALECTIN"/>
    <property type="match status" value="2"/>
</dbReference>
<name>A0A914WA35_9BILA</name>
<dbReference type="SUPFAM" id="SSF49899">
    <property type="entry name" value="Concanavalin A-like lectins/glucanases"/>
    <property type="match status" value="2"/>
</dbReference>
<evidence type="ECO:0000259" key="4">
    <source>
        <dbReference type="PROSITE" id="PS51304"/>
    </source>
</evidence>
<dbReference type="CDD" id="cd00070">
    <property type="entry name" value="GLECT"/>
    <property type="match status" value="2"/>
</dbReference>
<keyword evidence="5" id="KW-1185">Reference proteome</keyword>